<comment type="caution">
    <text evidence="2">The sequence shown here is derived from an EMBL/GenBank/DDBJ whole genome shotgun (WGS) entry which is preliminary data.</text>
</comment>
<dbReference type="RefSeq" id="XP_007744275.1">
    <property type="nucleotide sequence ID" value="XM_007746085.1"/>
</dbReference>
<dbReference type="Proteomes" id="UP000019471">
    <property type="component" value="Unassembled WGS sequence"/>
</dbReference>
<evidence type="ECO:0000313" key="2">
    <source>
        <dbReference type="EMBL" id="EXJ71676.1"/>
    </source>
</evidence>
<dbReference type="AlphaFoldDB" id="W9X416"/>
<feature type="region of interest" description="Disordered" evidence="1">
    <location>
        <begin position="19"/>
        <end position="60"/>
    </location>
</feature>
<dbReference type="HOGENOM" id="CLU_2941548_0_0_1"/>
<protein>
    <submittedName>
        <fullName evidence="2">Uncharacterized protein</fullName>
    </submittedName>
</protein>
<keyword evidence="3" id="KW-1185">Reference proteome</keyword>
<gene>
    <name evidence="2" type="ORF">A1O5_05484</name>
</gene>
<accession>W9X416</accession>
<feature type="compositionally biased region" description="Basic and acidic residues" evidence="1">
    <location>
        <begin position="22"/>
        <end position="36"/>
    </location>
</feature>
<reference evidence="2 3" key="1">
    <citation type="submission" date="2013-03" db="EMBL/GenBank/DDBJ databases">
        <title>The Genome Sequence of Cladophialophora psammophila CBS 110553.</title>
        <authorList>
            <consortium name="The Broad Institute Genomics Platform"/>
            <person name="Cuomo C."/>
            <person name="de Hoog S."/>
            <person name="Gorbushina A."/>
            <person name="Walker B."/>
            <person name="Young S.K."/>
            <person name="Zeng Q."/>
            <person name="Gargeya S."/>
            <person name="Fitzgerald M."/>
            <person name="Haas B."/>
            <person name="Abouelleil A."/>
            <person name="Allen A.W."/>
            <person name="Alvarado L."/>
            <person name="Arachchi H.M."/>
            <person name="Berlin A.M."/>
            <person name="Chapman S.B."/>
            <person name="Gainer-Dewar J."/>
            <person name="Goldberg J."/>
            <person name="Griggs A."/>
            <person name="Gujja S."/>
            <person name="Hansen M."/>
            <person name="Howarth C."/>
            <person name="Imamovic A."/>
            <person name="Ireland A."/>
            <person name="Larimer J."/>
            <person name="McCowan C."/>
            <person name="Murphy C."/>
            <person name="Pearson M."/>
            <person name="Poon T.W."/>
            <person name="Priest M."/>
            <person name="Roberts A."/>
            <person name="Saif S."/>
            <person name="Shea T."/>
            <person name="Sisk P."/>
            <person name="Sykes S."/>
            <person name="Wortman J."/>
            <person name="Nusbaum C."/>
            <person name="Birren B."/>
        </authorList>
    </citation>
    <scope>NUCLEOTIDE SEQUENCE [LARGE SCALE GENOMIC DNA]</scope>
    <source>
        <strain evidence="2 3">CBS 110553</strain>
    </source>
</reference>
<evidence type="ECO:0000256" key="1">
    <source>
        <dbReference type="SAM" id="MobiDB-lite"/>
    </source>
</evidence>
<evidence type="ECO:0000313" key="3">
    <source>
        <dbReference type="Proteomes" id="UP000019471"/>
    </source>
</evidence>
<dbReference type="EMBL" id="AMGX01000007">
    <property type="protein sequence ID" value="EXJ71676.1"/>
    <property type="molecule type" value="Genomic_DNA"/>
</dbReference>
<proteinExistence type="predicted"/>
<name>W9X416_9EURO</name>
<organism evidence="2 3">
    <name type="scientific">Cladophialophora psammophila CBS 110553</name>
    <dbReference type="NCBI Taxonomy" id="1182543"/>
    <lineage>
        <taxon>Eukaryota</taxon>
        <taxon>Fungi</taxon>
        <taxon>Dikarya</taxon>
        <taxon>Ascomycota</taxon>
        <taxon>Pezizomycotina</taxon>
        <taxon>Eurotiomycetes</taxon>
        <taxon>Chaetothyriomycetidae</taxon>
        <taxon>Chaetothyriales</taxon>
        <taxon>Herpotrichiellaceae</taxon>
        <taxon>Cladophialophora</taxon>
    </lineage>
</organism>
<sequence>MTTQKWAQSVHMARLRIIGSIRGHEAEEGSKVEAEKASSAGPESEKQEGLEAEEEVASVV</sequence>
<dbReference type="GeneID" id="19190202"/>
<feature type="compositionally biased region" description="Acidic residues" evidence="1">
    <location>
        <begin position="50"/>
        <end position="60"/>
    </location>
</feature>